<sequence length="259" mass="28067">MAIATPKVDLTAPNYSTQLLNLGVTGRLMYAPPGTEMPENMGAYEKPFVDFGWIADSGISESLNEERNDWTPWQAQNSQRSQVASQEFTFQATVWSIGGLANALYYGVAAEDMEFDSASGVVSFEQGKELPEEFQFRLGIDVIDGKKARRFLLPAASVSERGEITYTKTDLVGYQFTFKTNLDNELGYSIRREFLEGWKPGQAGSTLEADNSGRNPGDWSNPPASGEGDNADTGGSGDNAGTEEAPRPGAETNSEGETS</sequence>
<proteinExistence type="predicted"/>
<dbReference type="EMBL" id="UFXP01000001">
    <property type="protein sequence ID" value="STC77524.1"/>
    <property type="molecule type" value="Genomic_DNA"/>
</dbReference>
<organism evidence="2 3">
    <name type="scientific">Corynebacterium minutissimum</name>
    <dbReference type="NCBI Taxonomy" id="38301"/>
    <lineage>
        <taxon>Bacteria</taxon>
        <taxon>Bacillati</taxon>
        <taxon>Actinomycetota</taxon>
        <taxon>Actinomycetes</taxon>
        <taxon>Mycobacteriales</taxon>
        <taxon>Corynebacteriaceae</taxon>
        <taxon>Corynebacterium</taxon>
    </lineage>
</organism>
<accession>A0A376CXG2</accession>
<reference evidence="2 3" key="1">
    <citation type="submission" date="2018-06" db="EMBL/GenBank/DDBJ databases">
        <authorList>
            <consortium name="Pathogen Informatics"/>
            <person name="Doyle S."/>
        </authorList>
    </citation>
    <scope>NUCLEOTIDE SEQUENCE [LARGE SCALE GENOMIC DNA]</scope>
    <source>
        <strain evidence="2 3">NCTC10289</strain>
    </source>
</reference>
<evidence type="ECO:0000256" key="1">
    <source>
        <dbReference type="SAM" id="MobiDB-lite"/>
    </source>
</evidence>
<feature type="compositionally biased region" description="Polar residues" evidence="1">
    <location>
        <begin position="203"/>
        <end position="214"/>
    </location>
</feature>
<dbReference type="Pfam" id="PF25681">
    <property type="entry name" value="Phage_TTP_17"/>
    <property type="match status" value="1"/>
</dbReference>
<dbReference type="AlphaFoldDB" id="A0A376CXG2"/>
<feature type="region of interest" description="Disordered" evidence="1">
    <location>
        <begin position="201"/>
        <end position="259"/>
    </location>
</feature>
<dbReference type="InterPro" id="IPR058154">
    <property type="entry name" value="Bxb1_TTP-like"/>
</dbReference>
<evidence type="ECO:0000313" key="2">
    <source>
        <dbReference type="EMBL" id="STC77524.1"/>
    </source>
</evidence>
<name>A0A376CXG2_9CORY</name>
<evidence type="ECO:0000313" key="3">
    <source>
        <dbReference type="Proteomes" id="UP000254287"/>
    </source>
</evidence>
<protein>
    <submittedName>
        <fullName evidence="2">Phage major tail protein</fullName>
    </submittedName>
</protein>
<dbReference type="RefSeq" id="WP_115021846.1">
    <property type="nucleotide sequence ID" value="NZ_CP069533.1"/>
</dbReference>
<gene>
    <name evidence="2" type="ORF">NCTC10289_01284</name>
</gene>
<dbReference type="Proteomes" id="UP000254287">
    <property type="component" value="Unassembled WGS sequence"/>
</dbReference>